<dbReference type="CDD" id="cd14686">
    <property type="entry name" value="bZIP"/>
    <property type="match status" value="1"/>
</dbReference>
<sequence>MAAGAPGEVDEAILHRRARKRKNSRAWRIKHKDAVQSLRQTADLLERQVADLRMVAAVPQQALGADSSLWQRYETIIKVKHGLIQQNALLQQAIERRGAIYNRSVTTLLDMEVDNSRIWDDFFLYNVLQATQRDVESCIPGAFGHSAMPPKVIRGWLANMGQVGLGTYYDVRKVLGNTAFTDFRDVSEYHWKVRNDKDAYMRLQNIALDFKMLRQSQSLSVSRSVLQIGPNTVVRIMLQYQIQLHNGFDYCFINMTPDLEQLTTTMRVRLVVEDGQVHVSATGKAQAPNGPPPDYTMSYVISEMLHWEDLLRASGCILWDEIPKDYQRLADTQIYDDIFVVSRIEAALCMLQIEVPRVLSMMDSAPLAITMHGWRVRGACHDGHLFALVDKALDIPPTLQVRELCARFWAIRNDEALFLQVNTNATSYAVLHRPHEDLTVVQTELKSIQATRILLQYQVHVADGFNHLVVYLSPDLADMTTYALMEHRVVDSRLIVRGRIIVRRSDKIPSIDAAMALELLSRACIELSQAEAFATMNRRWLS</sequence>
<organism evidence="2 3">
    <name type="scientific">Achlya hypogyna</name>
    <name type="common">Oomycete</name>
    <name type="synonym">Protoachlya hypogyna</name>
    <dbReference type="NCBI Taxonomy" id="1202772"/>
    <lineage>
        <taxon>Eukaryota</taxon>
        <taxon>Sar</taxon>
        <taxon>Stramenopiles</taxon>
        <taxon>Oomycota</taxon>
        <taxon>Saprolegniomycetes</taxon>
        <taxon>Saprolegniales</taxon>
        <taxon>Achlyaceae</taxon>
        <taxon>Achlya</taxon>
    </lineage>
</organism>
<dbReference type="Proteomes" id="UP000243579">
    <property type="component" value="Unassembled WGS sequence"/>
</dbReference>
<accession>A0A1V9ZG66</accession>
<reference evidence="2 3" key="1">
    <citation type="journal article" date="2014" name="Genome Biol. Evol.">
        <title>The secreted proteins of Achlya hypogyna and Thraustotheca clavata identify the ancestral oomycete secretome and reveal gene acquisitions by horizontal gene transfer.</title>
        <authorList>
            <person name="Misner I."/>
            <person name="Blouin N."/>
            <person name="Leonard G."/>
            <person name="Richards T.A."/>
            <person name="Lane C.E."/>
        </authorList>
    </citation>
    <scope>NUCLEOTIDE SEQUENCE [LARGE SCALE GENOMIC DNA]</scope>
    <source>
        <strain evidence="2 3">ATCC 48635</strain>
    </source>
</reference>
<keyword evidence="3" id="KW-1185">Reference proteome</keyword>
<proteinExistence type="predicted"/>
<dbReference type="AlphaFoldDB" id="A0A1V9ZG66"/>
<protein>
    <recommendedName>
        <fullName evidence="4">BZIP domain-containing protein</fullName>
    </recommendedName>
</protein>
<evidence type="ECO:0000256" key="1">
    <source>
        <dbReference type="SAM" id="Coils"/>
    </source>
</evidence>
<evidence type="ECO:0008006" key="4">
    <source>
        <dbReference type="Google" id="ProtNLM"/>
    </source>
</evidence>
<dbReference type="OrthoDB" id="67478at2759"/>
<keyword evidence="1" id="KW-0175">Coiled coil</keyword>
<name>A0A1V9ZG66_ACHHY</name>
<evidence type="ECO:0000313" key="2">
    <source>
        <dbReference type="EMBL" id="OQR96982.1"/>
    </source>
</evidence>
<evidence type="ECO:0000313" key="3">
    <source>
        <dbReference type="Proteomes" id="UP000243579"/>
    </source>
</evidence>
<comment type="caution">
    <text evidence="2">The sequence shown here is derived from an EMBL/GenBank/DDBJ whole genome shotgun (WGS) entry which is preliminary data.</text>
</comment>
<gene>
    <name evidence="2" type="ORF">ACHHYP_12838</name>
</gene>
<dbReference type="EMBL" id="JNBR01000124">
    <property type="protein sequence ID" value="OQR96982.1"/>
    <property type="molecule type" value="Genomic_DNA"/>
</dbReference>
<feature type="coiled-coil region" evidence="1">
    <location>
        <begin position="28"/>
        <end position="55"/>
    </location>
</feature>